<dbReference type="PANTHER" id="PTHR27005:SF466">
    <property type="entry name" value="NON-FUNCTIONAL PSEUDOKINASE ZED1-LIKE"/>
    <property type="match status" value="1"/>
</dbReference>
<dbReference type="EMBL" id="CAJVSB020000279">
    <property type="protein sequence ID" value="CAH2049363.1"/>
    <property type="molecule type" value="Genomic_DNA"/>
</dbReference>
<dbReference type="GO" id="GO:0005524">
    <property type="term" value="F:ATP binding"/>
    <property type="evidence" value="ECO:0007669"/>
    <property type="project" value="UniProtKB-KW"/>
</dbReference>
<evidence type="ECO:0000259" key="3">
    <source>
        <dbReference type="PROSITE" id="PS50011"/>
    </source>
</evidence>
<keyword evidence="5" id="KW-1185">Reference proteome</keyword>
<dbReference type="InterPro" id="IPR000719">
    <property type="entry name" value="Prot_kinase_dom"/>
</dbReference>
<dbReference type="AlphaFoldDB" id="A0AAU9RS71"/>
<dbReference type="Proteomes" id="UP000836841">
    <property type="component" value="Unassembled WGS sequence"/>
</dbReference>
<organism evidence="4 5">
    <name type="scientific">Thlaspi arvense</name>
    <name type="common">Field penny-cress</name>
    <dbReference type="NCBI Taxonomy" id="13288"/>
    <lineage>
        <taxon>Eukaryota</taxon>
        <taxon>Viridiplantae</taxon>
        <taxon>Streptophyta</taxon>
        <taxon>Embryophyta</taxon>
        <taxon>Tracheophyta</taxon>
        <taxon>Spermatophyta</taxon>
        <taxon>Magnoliopsida</taxon>
        <taxon>eudicotyledons</taxon>
        <taxon>Gunneridae</taxon>
        <taxon>Pentapetalae</taxon>
        <taxon>rosids</taxon>
        <taxon>malvids</taxon>
        <taxon>Brassicales</taxon>
        <taxon>Brassicaceae</taxon>
        <taxon>Thlaspideae</taxon>
        <taxon>Thlaspi</taxon>
    </lineage>
</organism>
<evidence type="ECO:0000313" key="4">
    <source>
        <dbReference type="EMBL" id="CAH2049363.1"/>
    </source>
</evidence>
<accession>A0AAU9RS71</accession>
<name>A0AAU9RS71_THLAR</name>
<dbReference type="Gene3D" id="1.10.510.10">
    <property type="entry name" value="Transferase(Phosphotransferase) domain 1"/>
    <property type="match status" value="1"/>
</dbReference>
<dbReference type="Pfam" id="PF07714">
    <property type="entry name" value="PK_Tyr_Ser-Thr"/>
    <property type="match status" value="1"/>
</dbReference>
<evidence type="ECO:0000313" key="5">
    <source>
        <dbReference type="Proteomes" id="UP000836841"/>
    </source>
</evidence>
<gene>
    <name evidence="4" type="ORF">TAV2_LOCUS8278</name>
</gene>
<dbReference type="GO" id="GO:0005886">
    <property type="term" value="C:plasma membrane"/>
    <property type="evidence" value="ECO:0007669"/>
    <property type="project" value="TreeGrafter"/>
</dbReference>
<keyword evidence="1" id="KW-0547">Nucleotide-binding</keyword>
<dbReference type="InterPro" id="IPR045274">
    <property type="entry name" value="WAK-like"/>
</dbReference>
<evidence type="ECO:0000256" key="2">
    <source>
        <dbReference type="ARBA" id="ARBA00022840"/>
    </source>
</evidence>
<reference evidence="4 5" key="1">
    <citation type="submission" date="2022-03" db="EMBL/GenBank/DDBJ databases">
        <authorList>
            <person name="Nunn A."/>
            <person name="Chopra R."/>
            <person name="Nunn A."/>
            <person name="Contreras Garrido A."/>
        </authorList>
    </citation>
    <scope>NUCLEOTIDE SEQUENCE [LARGE SCALE GENOMIC DNA]</scope>
</reference>
<feature type="domain" description="Protein kinase" evidence="3">
    <location>
        <begin position="1"/>
        <end position="215"/>
    </location>
</feature>
<proteinExistence type="predicted"/>
<dbReference type="InterPro" id="IPR011009">
    <property type="entry name" value="Kinase-like_dom_sf"/>
</dbReference>
<keyword evidence="2" id="KW-0067">ATP-binding</keyword>
<dbReference type="PROSITE" id="PS50011">
    <property type="entry name" value="PROTEIN_KINASE_DOM"/>
    <property type="match status" value="1"/>
</dbReference>
<dbReference type="PANTHER" id="PTHR27005">
    <property type="entry name" value="WALL-ASSOCIATED RECEPTOR KINASE-LIKE 21"/>
    <property type="match status" value="1"/>
</dbReference>
<dbReference type="InterPro" id="IPR001245">
    <property type="entry name" value="Ser-Thr/Tyr_kinase_cat_dom"/>
</dbReference>
<protein>
    <recommendedName>
        <fullName evidence="3">Protein kinase domain-containing protein</fullName>
    </recommendedName>
</protein>
<dbReference type="GO" id="GO:0007166">
    <property type="term" value="P:cell surface receptor signaling pathway"/>
    <property type="evidence" value="ECO:0007669"/>
    <property type="project" value="InterPro"/>
</dbReference>
<evidence type="ECO:0000256" key="1">
    <source>
        <dbReference type="ARBA" id="ARBA00022741"/>
    </source>
</evidence>
<dbReference type="SUPFAM" id="SSF56112">
    <property type="entry name" value="Protein kinase-like (PK-like)"/>
    <property type="match status" value="1"/>
</dbReference>
<dbReference type="GO" id="GO:0004674">
    <property type="term" value="F:protein serine/threonine kinase activity"/>
    <property type="evidence" value="ECO:0007669"/>
    <property type="project" value="TreeGrafter"/>
</dbReference>
<sequence length="215" mass="23907">MVKFHSIRDLAILALMSSHKNALKLLGCCLDFEFPALVCEHPGSTKVLSDQLYRRGMACKGSLTWKSRVKIANEIANGLIYMHTMFPTPIIHRVISPRSVILDQFGNAKLLEFSNSISLPPGETQMSLDHVIGIFGRIDPEYSTGGILTEKADVYGFGMFILDLLTGKRPSEIECGDNQLLGACVKEYLEEEKLNEILDQRIVEEGGGLDSKYKL</sequence>
<comment type="caution">
    <text evidence="4">The sequence shown here is derived from an EMBL/GenBank/DDBJ whole genome shotgun (WGS) entry which is preliminary data.</text>
</comment>